<evidence type="ECO:0000313" key="11">
    <source>
        <dbReference type="Proteomes" id="UP001156856"/>
    </source>
</evidence>
<sequence>MPAPTRRTALLQAGLAAAALGLAPRGAVASDRLGAARARLRAIEDRLGGRLGVAVRDTGSGRALLYRADARFPMCSTFKVLAAAAILARVDAGGERLERTMPYTAADLDSYAPVTGGALKEAGRNAGAMSLTDLCAAAVTWSDNTAANLMLRALGGPPALTAWLRGIGDQTSRLDRTEPSLNSALPGDLRDTTAPVALAEDLERLLIGDVLSAASRERLEGWMVAARTGLKRLRAGLPADWAVGDKTGTGDNGTANVVAILRPPGRAPLVAAVYMTGSGCTAEERDAAHAEIGQLVAAAL</sequence>
<dbReference type="PANTHER" id="PTHR35333:SF3">
    <property type="entry name" value="BETA-LACTAMASE-TYPE TRANSPEPTIDASE FOLD CONTAINING PROTEIN"/>
    <property type="match status" value="1"/>
</dbReference>
<dbReference type="PROSITE" id="PS00146">
    <property type="entry name" value="BETA_LACTAMASE_A"/>
    <property type="match status" value="1"/>
</dbReference>
<organism evidence="8 10">
    <name type="scientific">Methylobacterium oxalidis</name>
    <dbReference type="NCBI Taxonomy" id="944322"/>
    <lineage>
        <taxon>Bacteria</taxon>
        <taxon>Pseudomonadati</taxon>
        <taxon>Pseudomonadota</taxon>
        <taxon>Alphaproteobacteria</taxon>
        <taxon>Hyphomicrobiales</taxon>
        <taxon>Methylobacteriaceae</taxon>
        <taxon>Methylobacterium</taxon>
    </lineage>
</organism>
<evidence type="ECO:0000313" key="8">
    <source>
        <dbReference type="EMBL" id="GEP02856.1"/>
    </source>
</evidence>
<reference evidence="11" key="2">
    <citation type="journal article" date="2019" name="Int. J. Syst. Evol. Microbiol.">
        <title>The Global Catalogue of Microorganisms (GCM) 10K type strain sequencing project: providing services to taxonomists for standard genome sequencing and annotation.</title>
        <authorList>
            <consortium name="The Broad Institute Genomics Platform"/>
            <consortium name="The Broad Institute Genome Sequencing Center for Infectious Disease"/>
            <person name="Wu L."/>
            <person name="Ma J."/>
        </authorList>
    </citation>
    <scope>NUCLEOTIDE SEQUENCE [LARGE SCALE GENOMIC DNA]</scope>
    <source>
        <strain evidence="11">NBRC 107715</strain>
    </source>
</reference>
<feature type="domain" description="Beta-lactamase class A catalytic" evidence="7">
    <location>
        <begin position="52"/>
        <end position="274"/>
    </location>
</feature>
<dbReference type="PANTHER" id="PTHR35333">
    <property type="entry name" value="BETA-LACTAMASE"/>
    <property type="match status" value="1"/>
</dbReference>
<evidence type="ECO:0000256" key="3">
    <source>
        <dbReference type="ARBA" id="ARBA00012865"/>
    </source>
</evidence>
<proteinExistence type="inferred from homology"/>
<dbReference type="InterPro" id="IPR023650">
    <property type="entry name" value="Beta-lactam_class-A_AS"/>
</dbReference>
<dbReference type="Pfam" id="PF13354">
    <property type="entry name" value="Beta-lactamase2"/>
    <property type="match status" value="1"/>
</dbReference>
<evidence type="ECO:0000313" key="10">
    <source>
        <dbReference type="Proteomes" id="UP000321960"/>
    </source>
</evidence>
<dbReference type="InterPro" id="IPR006311">
    <property type="entry name" value="TAT_signal"/>
</dbReference>
<accession>A0A512IYS0</accession>
<keyword evidence="11" id="KW-1185">Reference proteome</keyword>
<dbReference type="PROSITE" id="PS51318">
    <property type="entry name" value="TAT"/>
    <property type="match status" value="1"/>
</dbReference>
<dbReference type="InterPro" id="IPR000871">
    <property type="entry name" value="Beta-lactam_class-A"/>
</dbReference>
<dbReference type="GO" id="GO:0046677">
    <property type="term" value="P:response to antibiotic"/>
    <property type="evidence" value="ECO:0007669"/>
    <property type="project" value="UniProtKB-UniRule"/>
</dbReference>
<dbReference type="InterPro" id="IPR045155">
    <property type="entry name" value="Beta-lactam_cat"/>
</dbReference>
<evidence type="ECO:0000313" key="9">
    <source>
        <dbReference type="EMBL" id="GLS66743.1"/>
    </source>
</evidence>
<evidence type="ECO:0000256" key="2">
    <source>
        <dbReference type="ARBA" id="ARBA00009009"/>
    </source>
</evidence>
<gene>
    <name evidence="9" type="ORF">GCM10007888_51260</name>
    <name evidence="8" type="ORF">MOX02_08940</name>
</gene>
<dbReference type="InterPro" id="IPR012338">
    <property type="entry name" value="Beta-lactam/transpept-like"/>
</dbReference>
<dbReference type="GO" id="GO:0030655">
    <property type="term" value="P:beta-lactam antibiotic catabolic process"/>
    <property type="evidence" value="ECO:0007669"/>
    <property type="project" value="InterPro"/>
</dbReference>
<evidence type="ECO:0000256" key="1">
    <source>
        <dbReference type="ARBA" id="ARBA00001526"/>
    </source>
</evidence>
<comment type="catalytic activity">
    <reaction evidence="1 6">
        <text>a beta-lactam + H2O = a substituted beta-amino acid</text>
        <dbReference type="Rhea" id="RHEA:20401"/>
        <dbReference type="ChEBI" id="CHEBI:15377"/>
        <dbReference type="ChEBI" id="CHEBI:35627"/>
        <dbReference type="ChEBI" id="CHEBI:140347"/>
        <dbReference type="EC" id="3.5.2.6"/>
    </reaction>
</comment>
<evidence type="ECO:0000256" key="4">
    <source>
        <dbReference type="ARBA" id="ARBA00022801"/>
    </source>
</evidence>
<dbReference type="NCBIfam" id="NF033103">
    <property type="entry name" value="bla_class_A"/>
    <property type="match status" value="1"/>
</dbReference>
<dbReference type="Proteomes" id="UP001156856">
    <property type="component" value="Unassembled WGS sequence"/>
</dbReference>
<dbReference type="EC" id="3.5.2.6" evidence="3 6"/>
<comment type="caution">
    <text evidence="8">The sequence shown here is derived from an EMBL/GenBank/DDBJ whole genome shotgun (WGS) entry which is preliminary data.</text>
</comment>
<dbReference type="GO" id="GO:0008800">
    <property type="term" value="F:beta-lactamase activity"/>
    <property type="evidence" value="ECO:0007669"/>
    <property type="project" value="UniProtKB-UniRule"/>
</dbReference>
<dbReference type="Gene3D" id="3.40.710.10">
    <property type="entry name" value="DD-peptidase/beta-lactamase superfamily"/>
    <property type="match status" value="1"/>
</dbReference>
<name>A0A512IYS0_9HYPH</name>
<dbReference type="EMBL" id="BSPK01000107">
    <property type="protein sequence ID" value="GLS66743.1"/>
    <property type="molecule type" value="Genomic_DNA"/>
</dbReference>
<keyword evidence="5 6" id="KW-0046">Antibiotic resistance</keyword>
<comment type="similarity">
    <text evidence="2 6">Belongs to the class-A beta-lactamase family.</text>
</comment>
<evidence type="ECO:0000259" key="7">
    <source>
        <dbReference type="Pfam" id="PF13354"/>
    </source>
</evidence>
<evidence type="ECO:0000256" key="5">
    <source>
        <dbReference type="ARBA" id="ARBA00023251"/>
    </source>
</evidence>
<dbReference type="SUPFAM" id="SSF56601">
    <property type="entry name" value="beta-lactamase/transpeptidase-like"/>
    <property type="match status" value="1"/>
</dbReference>
<dbReference type="EMBL" id="BJZU01000012">
    <property type="protein sequence ID" value="GEP02856.1"/>
    <property type="molecule type" value="Genomic_DNA"/>
</dbReference>
<dbReference type="Proteomes" id="UP000321960">
    <property type="component" value="Unassembled WGS sequence"/>
</dbReference>
<dbReference type="AlphaFoldDB" id="A0A512IYS0"/>
<dbReference type="OrthoDB" id="9784149at2"/>
<evidence type="ECO:0000256" key="6">
    <source>
        <dbReference type="RuleBase" id="RU361140"/>
    </source>
</evidence>
<dbReference type="RefSeq" id="WP_147024567.1">
    <property type="nucleotide sequence ID" value="NZ_BJZU01000012.1"/>
</dbReference>
<protein>
    <recommendedName>
        <fullName evidence="3 6">Beta-lactamase</fullName>
        <ecNumber evidence="3 6">3.5.2.6</ecNumber>
    </recommendedName>
</protein>
<reference evidence="8 10" key="3">
    <citation type="submission" date="2019-07" db="EMBL/GenBank/DDBJ databases">
        <title>Whole genome shotgun sequence of Methylobacterium oxalidis NBRC 107715.</title>
        <authorList>
            <person name="Hosoyama A."/>
            <person name="Uohara A."/>
            <person name="Ohji S."/>
            <person name="Ichikawa N."/>
        </authorList>
    </citation>
    <scope>NUCLEOTIDE SEQUENCE [LARGE SCALE GENOMIC DNA]</scope>
    <source>
        <strain evidence="8 10">NBRC 107715</strain>
    </source>
</reference>
<keyword evidence="4 6" id="KW-0378">Hydrolase</keyword>
<reference evidence="9" key="1">
    <citation type="journal article" date="2014" name="Int. J. Syst. Evol. Microbiol.">
        <title>Complete genome of a new Firmicutes species belonging to the dominant human colonic microbiota ('Ruminococcus bicirculans') reveals two chromosomes and a selective capacity to utilize plant glucans.</title>
        <authorList>
            <consortium name="NISC Comparative Sequencing Program"/>
            <person name="Wegmann U."/>
            <person name="Louis P."/>
            <person name="Goesmann A."/>
            <person name="Henrissat B."/>
            <person name="Duncan S.H."/>
            <person name="Flint H.J."/>
        </authorList>
    </citation>
    <scope>NUCLEOTIDE SEQUENCE</scope>
    <source>
        <strain evidence="9">NBRC 107715</strain>
    </source>
</reference>
<reference evidence="9" key="4">
    <citation type="submission" date="2023-01" db="EMBL/GenBank/DDBJ databases">
        <title>Draft genome sequence of Methylobacterium oxalidis strain NBRC 107715.</title>
        <authorList>
            <person name="Sun Q."/>
            <person name="Mori K."/>
        </authorList>
    </citation>
    <scope>NUCLEOTIDE SEQUENCE</scope>
    <source>
        <strain evidence="9">NBRC 107715</strain>
    </source>
</reference>
<dbReference type="PRINTS" id="PR00118">
    <property type="entry name" value="BLACTAMASEA"/>
</dbReference>